<accession>A0ABN9GW50</accession>
<feature type="chain" id="PRO_5046570729" evidence="1">
    <location>
        <begin position="21"/>
        <end position="43"/>
    </location>
</feature>
<evidence type="ECO:0000313" key="3">
    <source>
        <dbReference type="Proteomes" id="UP001162483"/>
    </source>
</evidence>
<organism evidence="2 3">
    <name type="scientific">Staurois parvus</name>
    <dbReference type="NCBI Taxonomy" id="386267"/>
    <lineage>
        <taxon>Eukaryota</taxon>
        <taxon>Metazoa</taxon>
        <taxon>Chordata</taxon>
        <taxon>Craniata</taxon>
        <taxon>Vertebrata</taxon>
        <taxon>Euteleostomi</taxon>
        <taxon>Amphibia</taxon>
        <taxon>Batrachia</taxon>
        <taxon>Anura</taxon>
        <taxon>Neobatrachia</taxon>
        <taxon>Ranoidea</taxon>
        <taxon>Ranidae</taxon>
        <taxon>Staurois</taxon>
    </lineage>
</organism>
<feature type="non-terminal residue" evidence="2">
    <location>
        <position position="43"/>
    </location>
</feature>
<reference evidence="2" key="1">
    <citation type="submission" date="2023-05" db="EMBL/GenBank/DDBJ databases">
        <authorList>
            <person name="Stuckert A."/>
        </authorList>
    </citation>
    <scope>NUCLEOTIDE SEQUENCE</scope>
</reference>
<keyword evidence="3" id="KW-1185">Reference proteome</keyword>
<feature type="signal peptide" evidence="1">
    <location>
        <begin position="1"/>
        <end position="20"/>
    </location>
</feature>
<gene>
    <name evidence="2" type="ORF">SPARVUS_LOCUS14831235</name>
</gene>
<sequence length="43" mass="4783">MCFTVSTVLWTAVLRTAVQSSVHELTGRRTVLFTNIAAEKCKI</sequence>
<evidence type="ECO:0000256" key="1">
    <source>
        <dbReference type="SAM" id="SignalP"/>
    </source>
</evidence>
<comment type="caution">
    <text evidence="2">The sequence shown here is derived from an EMBL/GenBank/DDBJ whole genome shotgun (WGS) entry which is preliminary data.</text>
</comment>
<name>A0ABN9GW50_9NEOB</name>
<protein>
    <submittedName>
        <fullName evidence="2">Uncharacterized protein</fullName>
    </submittedName>
</protein>
<evidence type="ECO:0000313" key="2">
    <source>
        <dbReference type="EMBL" id="CAI9613052.1"/>
    </source>
</evidence>
<proteinExistence type="predicted"/>
<keyword evidence="1" id="KW-0732">Signal</keyword>
<dbReference type="EMBL" id="CATNWA010019415">
    <property type="protein sequence ID" value="CAI9613052.1"/>
    <property type="molecule type" value="Genomic_DNA"/>
</dbReference>
<dbReference type="Proteomes" id="UP001162483">
    <property type="component" value="Unassembled WGS sequence"/>
</dbReference>